<dbReference type="PROSITE" id="PS50173">
    <property type="entry name" value="UMUC"/>
    <property type="match status" value="1"/>
</dbReference>
<dbReference type="AlphaFoldDB" id="D4YNC4"/>
<comment type="caution">
    <text evidence="6">The sequence shown here is derived from an EMBL/GenBank/DDBJ whole genome shotgun (WGS) entry which is preliminary data.</text>
</comment>
<protein>
    <recommendedName>
        <fullName evidence="5">UmuC domain-containing protein</fullName>
    </recommendedName>
</protein>
<sequence length="524" mass="57992">MSEGARTLVLTVPDWPALAVTLREDINVSEPVIVVRAGVVYAANAHARKHGVIRGMNTRSAQLRCPHAHVYPFDLDRDHQEFATAVTVLDKLVARFSLFHPGTVTIPVSSLERTYENEEHAVHDLLTELIDATGWEVFTGIADTPFAALLAADSQTRVEPGATGKFLAPLSVDRLRLVDTQFTPLTVLLHRLGIDRLGQLAALPRTQVYTRFGETGARAWLLASGHTYELPQEHVRARDFTVSGSLEPPTGRLDVISFKARELATDFVDRIRESGLVCTHVRIVLHASSHTYERTWHLDTLTETALADRVRWQAAGWQGSRTEKAPHAEDSDVRDTSDVSDDSGDGVHRIEFYAQELVAPLRAQSNLFAPHTDDVGAALERIQGLFGIEAVSTPGLQGGRSPEETNLWTPWRHSTEPTRDPQAPWPGALPPPRPTLVENTPVDLLNEYGEQVVARPAGLDSTPRVLRTQEGTQAVTNFSSAWPVDTQWWGEHQYHVRCQIVTETGEAYVLCKEAGQWAIVGRYA</sequence>
<name>D4YNC4_9MICO</name>
<comment type="similarity">
    <text evidence="1">Belongs to the DNA polymerase type-Y family.</text>
</comment>
<evidence type="ECO:0000259" key="5">
    <source>
        <dbReference type="PROSITE" id="PS50173"/>
    </source>
</evidence>
<keyword evidence="2" id="KW-0227">DNA damage</keyword>
<evidence type="ECO:0000256" key="1">
    <source>
        <dbReference type="ARBA" id="ARBA00010945"/>
    </source>
</evidence>
<accession>D4YNC4</accession>
<dbReference type="GO" id="GO:0006281">
    <property type="term" value="P:DNA repair"/>
    <property type="evidence" value="ECO:0007669"/>
    <property type="project" value="InterPro"/>
</dbReference>
<dbReference type="InterPro" id="IPR043128">
    <property type="entry name" value="Rev_trsase/Diguanyl_cyclase"/>
</dbReference>
<dbReference type="Pfam" id="PF00817">
    <property type="entry name" value="IMS"/>
    <property type="match status" value="1"/>
</dbReference>
<dbReference type="InterPro" id="IPR043502">
    <property type="entry name" value="DNA/RNA_pol_sf"/>
</dbReference>
<evidence type="ECO:0000256" key="2">
    <source>
        <dbReference type="ARBA" id="ARBA00022763"/>
    </source>
</evidence>
<proteinExistence type="inferred from homology"/>
<organism evidence="6 7">
    <name type="scientific">Brevibacterium mcbrellneri ATCC 49030</name>
    <dbReference type="NCBI Taxonomy" id="585530"/>
    <lineage>
        <taxon>Bacteria</taxon>
        <taxon>Bacillati</taxon>
        <taxon>Actinomycetota</taxon>
        <taxon>Actinomycetes</taxon>
        <taxon>Micrococcales</taxon>
        <taxon>Brevibacteriaceae</taxon>
        <taxon>Brevibacterium</taxon>
    </lineage>
</organism>
<dbReference type="InterPro" id="IPR001126">
    <property type="entry name" value="UmuC"/>
</dbReference>
<evidence type="ECO:0000256" key="3">
    <source>
        <dbReference type="ARBA" id="ARBA00025589"/>
    </source>
</evidence>
<dbReference type="PANTHER" id="PTHR35369:SF2">
    <property type="entry name" value="BLR3025 PROTEIN"/>
    <property type="match status" value="1"/>
</dbReference>
<dbReference type="Gene3D" id="3.40.1170.60">
    <property type="match status" value="1"/>
</dbReference>
<dbReference type="STRING" id="585530.HMPREF0183_1434"/>
<dbReference type="CDD" id="cd03468">
    <property type="entry name" value="PolY_like"/>
    <property type="match status" value="1"/>
</dbReference>
<dbReference type="PANTHER" id="PTHR35369">
    <property type="entry name" value="BLR3025 PROTEIN-RELATED"/>
    <property type="match status" value="1"/>
</dbReference>
<reference evidence="6 7" key="1">
    <citation type="submission" date="2010-04" db="EMBL/GenBank/DDBJ databases">
        <authorList>
            <person name="Qin X."/>
            <person name="Bachman B."/>
            <person name="Battles P."/>
            <person name="Bell A."/>
            <person name="Bess C."/>
            <person name="Bickham C."/>
            <person name="Chaboub L."/>
            <person name="Chen D."/>
            <person name="Coyle M."/>
            <person name="Deiros D.R."/>
            <person name="Dinh H."/>
            <person name="Forbes L."/>
            <person name="Fowler G."/>
            <person name="Francisco L."/>
            <person name="Fu Q."/>
            <person name="Gubbala S."/>
            <person name="Hale W."/>
            <person name="Han Y."/>
            <person name="Hemphill L."/>
            <person name="Highlander S.K."/>
            <person name="Hirani K."/>
            <person name="Hogues M."/>
            <person name="Jackson L."/>
            <person name="Jakkamsetti A."/>
            <person name="Javaid M."/>
            <person name="Jiang H."/>
            <person name="Korchina V."/>
            <person name="Kovar C."/>
            <person name="Lara F."/>
            <person name="Lee S."/>
            <person name="Mata R."/>
            <person name="Mathew T."/>
            <person name="Moen C."/>
            <person name="Morales K."/>
            <person name="Munidasa M."/>
            <person name="Nazareth L."/>
            <person name="Ngo R."/>
            <person name="Nguyen L."/>
            <person name="Okwuonu G."/>
            <person name="Ongeri F."/>
            <person name="Patil S."/>
            <person name="Petrosino J."/>
            <person name="Pham C."/>
            <person name="Pham P."/>
            <person name="Pu L.-L."/>
            <person name="Puazo M."/>
            <person name="Raj R."/>
            <person name="Reid J."/>
            <person name="Rouhana J."/>
            <person name="Saada N."/>
            <person name="Shang Y."/>
            <person name="Simmons D."/>
            <person name="Thornton R."/>
            <person name="Warren J."/>
            <person name="Weissenberger G."/>
            <person name="Zhang J."/>
            <person name="Zhang L."/>
            <person name="Zhou C."/>
            <person name="Zhu D."/>
            <person name="Muzny D."/>
            <person name="Worley K."/>
            <person name="Gibbs R."/>
        </authorList>
    </citation>
    <scope>NUCLEOTIDE SEQUENCE [LARGE SCALE GENOMIC DNA]</scope>
    <source>
        <strain evidence="6 7">ATCC 49030</strain>
    </source>
</reference>
<evidence type="ECO:0000313" key="6">
    <source>
        <dbReference type="EMBL" id="EFG47294.1"/>
    </source>
</evidence>
<dbReference type="SUPFAM" id="SSF56672">
    <property type="entry name" value="DNA/RNA polymerases"/>
    <property type="match status" value="1"/>
</dbReference>
<gene>
    <name evidence="6" type="ORF">HMPREF0183_1434</name>
</gene>
<dbReference type="Proteomes" id="UP000005714">
    <property type="component" value="Unassembled WGS sequence"/>
</dbReference>
<evidence type="ECO:0000313" key="7">
    <source>
        <dbReference type="Proteomes" id="UP000005714"/>
    </source>
</evidence>
<dbReference type="RefSeq" id="WP_005884381.1">
    <property type="nucleotide sequence ID" value="NZ_ADNU01000042.1"/>
</dbReference>
<feature type="region of interest" description="Disordered" evidence="4">
    <location>
        <begin position="393"/>
        <end position="434"/>
    </location>
</feature>
<comment type="function">
    <text evidence="3">Poorly processive, error-prone DNA polymerase involved in untargeted mutagenesis. Copies undamaged DNA at stalled replication forks, which arise in vivo from mismatched or misaligned primer ends. These misaligned primers can be extended by PolIV. Exhibits no 3'-5' exonuclease (proofreading) activity. May be involved in translesional synthesis, in conjunction with the beta clamp from PolIII.</text>
</comment>
<dbReference type="EMBL" id="ADNU01000042">
    <property type="protein sequence ID" value="EFG47294.1"/>
    <property type="molecule type" value="Genomic_DNA"/>
</dbReference>
<feature type="compositionally biased region" description="Basic and acidic residues" evidence="4">
    <location>
        <begin position="321"/>
        <end position="337"/>
    </location>
</feature>
<dbReference type="Gene3D" id="3.30.70.270">
    <property type="match status" value="1"/>
</dbReference>
<feature type="domain" description="UmuC" evidence="5">
    <location>
        <begin position="29"/>
        <end position="153"/>
    </location>
</feature>
<feature type="compositionally biased region" description="Pro residues" evidence="4">
    <location>
        <begin position="423"/>
        <end position="434"/>
    </location>
</feature>
<dbReference type="InterPro" id="IPR050356">
    <property type="entry name" value="SulA_CellDiv_inhibitor"/>
</dbReference>
<evidence type="ECO:0000256" key="4">
    <source>
        <dbReference type="SAM" id="MobiDB-lite"/>
    </source>
</evidence>
<feature type="region of interest" description="Disordered" evidence="4">
    <location>
        <begin position="317"/>
        <end position="344"/>
    </location>
</feature>
<keyword evidence="7" id="KW-1185">Reference proteome</keyword>
<dbReference type="eggNOG" id="COG0389">
    <property type="taxonomic scope" value="Bacteria"/>
</dbReference>
<dbReference type="OrthoDB" id="5244088at2"/>